<dbReference type="CDD" id="cd08875">
    <property type="entry name" value="START_ArGLABRA2_like"/>
    <property type="match status" value="1"/>
</dbReference>
<keyword evidence="5" id="KW-0539">Nucleus</keyword>
<evidence type="ECO:0000256" key="6">
    <source>
        <dbReference type="SAM" id="MobiDB-lite"/>
    </source>
</evidence>
<dbReference type="AlphaFoldDB" id="A0A9P0ZLM2"/>
<protein>
    <recommendedName>
        <fullName evidence="7">START domain-containing protein</fullName>
    </recommendedName>
</protein>
<evidence type="ECO:0000256" key="5">
    <source>
        <dbReference type="ARBA" id="ARBA00023242"/>
    </source>
</evidence>
<dbReference type="SUPFAM" id="SSF55961">
    <property type="entry name" value="Bet v1-like"/>
    <property type="match status" value="2"/>
</dbReference>
<accession>A0A9P0ZLM2</accession>
<dbReference type="InterPro" id="IPR002913">
    <property type="entry name" value="START_lipid-bd_dom"/>
</dbReference>
<evidence type="ECO:0000313" key="9">
    <source>
        <dbReference type="Proteomes" id="UP001152484"/>
    </source>
</evidence>
<evidence type="ECO:0000259" key="7">
    <source>
        <dbReference type="PROSITE" id="PS50848"/>
    </source>
</evidence>
<feature type="region of interest" description="Disordered" evidence="6">
    <location>
        <begin position="1"/>
        <end position="68"/>
    </location>
</feature>
<dbReference type="InterPro" id="IPR042160">
    <property type="entry name" value="HD-Zip_IV"/>
</dbReference>
<dbReference type="InterPro" id="IPR023393">
    <property type="entry name" value="START-like_dom_sf"/>
</dbReference>
<proteinExistence type="predicted"/>
<evidence type="ECO:0000256" key="2">
    <source>
        <dbReference type="ARBA" id="ARBA00023125"/>
    </source>
</evidence>
<keyword evidence="4" id="KW-0804">Transcription</keyword>
<keyword evidence="1" id="KW-0805">Transcription regulation</keyword>
<name>A0A9P0ZLM2_CUSEU</name>
<keyword evidence="3" id="KW-0371">Homeobox</keyword>
<dbReference type="GO" id="GO:0003677">
    <property type="term" value="F:DNA binding"/>
    <property type="evidence" value="ECO:0007669"/>
    <property type="project" value="UniProtKB-KW"/>
</dbReference>
<dbReference type="EMBL" id="CAMAPE010000048">
    <property type="protein sequence ID" value="CAH9106092.1"/>
    <property type="molecule type" value="Genomic_DNA"/>
</dbReference>
<dbReference type="PANTHER" id="PTHR45654:SF9">
    <property type="entry name" value="HOMEOBOX-LEUCINE ZIPPER PROTEIN HDG10-RELATED"/>
    <property type="match status" value="1"/>
</dbReference>
<keyword evidence="9" id="KW-1185">Reference proteome</keyword>
<dbReference type="Pfam" id="PF01852">
    <property type="entry name" value="START"/>
    <property type="match status" value="1"/>
</dbReference>
<feature type="domain" description="START" evidence="7">
    <location>
        <begin position="70"/>
        <end position="304"/>
    </location>
</feature>
<feature type="compositionally biased region" description="Polar residues" evidence="6">
    <location>
        <begin position="1"/>
        <end position="17"/>
    </location>
</feature>
<dbReference type="InterPro" id="IPR057993">
    <property type="entry name" value="HD-Zip_IV_C"/>
</dbReference>
<dbReference type="OrthoDB" id="1293172at2759"/>
<dbReference type="SMART" id="SM00234">
    <property type="entry name" value="START"/>
    <property type="match status" value="1"/>
</dbReference>
<dbReference type="Proteomes" id="UP001152484">
    <property type="component" value="Unassembled WGS sequence"/>
</dbReference>
<dbReference type="PANTHER" id="PTHR45654">
    <property type="entry name" value="HOMEOBOX-LEUCINE ZIPPER PROTEIN MERISTEM L1"/>
    <property type="match status" value="1"/>
</dbReference>
<reference evidence="8" key="1">
    <citation type="submission" date="2022-07" db="EMBL/GenBank/DDBJ databases">
        <authorList>
            <person name="Macas J."/>
            <person name="Novak P."/>
            <person name="Neumann P."/>
        </authorList>
    </citation>
    <scope>NUCLEOTIDE SEQUENCE</scope>
</reference>
<feature type="compositionally biased region" description="Gly residues" evidence="6">
    <location>
        <begin position="21"/>
        <end position="35"/>
    </location>
</feature>
<comment type="caution">
    <text evidence="8">The sequence shown here is derived from an EMBL/GenBank/DDBJ whole genome shotgun (WGS) entry which is preliminary data.</text>
</comment>
<evidence type="ECO:0000256" key="4">
    <source>
        <dbReference type="ARBA" id="ARBA00023163"/>
    </source>
</evidence>
<evidence type="ECO:0000256" key="3">
    <source>
        <dbReference type="ARBA" id="ARBA00023155"/>
    </source>
</evidence>
<keyword evidence="2" id="KW-0238">DNA-binding</keyword>
<feature type="compositionally biased region" description="Polar residues" evidence="6">
    <location>
        <begin position="53"/>
        <end position="62"/>
    </location>
</feature>
<gene>
    <name evidence="8" type="ORF">CEURO_LOCUS17192</name>
</gene>
<sequence length="563" mass="61734">MGRSSVMSGSLLEENNYSSSTGGGGGHQGSLGGGIISTSTTDQQHETEHRNIHPNSSPSSFPFTLGGGAGEGDKGMVIDTVAAAITEVVELLRTDEPLWTRTQGEGRLVIHRERYDKVFPKGNYLKSSAARTESSKDSGVVAATPVQLIEMCLDPSKWMDFFPMMVPKARIIEVLDSGMLGGSLQSMYEKMHILSPMVAPRDFIFLRYCGQVETNAWLMVDVSYDCFKDQLDTSAPSNSWRLPSGCLIQDLLNGTSKVTWVEHVQVDDKKQTHRLYRDLICGSQAYGAKRWIVTLQRMCERFGFFLALRSIPDEVINAPEGRRNMMNLSQRMVKGFCEILSMSDRVDFPHVTHMINNGGVRISLRRSNGSGQPGGLVVCAATSLWLPLPSEQLFNFFMDEKLRGEWDALSGGNPVTEIAAISTGSYPENRVSIIQPLGRRESNIVMVQESSINSLEAYVMYATMKLRDISSAINGDDPVKFPIFPSGFVISGDGRREKTSSSSGSSSKARAQCGSLLTVVIQSMMSNSSFSKEDSMECMASVHALISTTIQKIKAALDCSELD</sequence>
<evidence type="ECO:0000313" key="8">
    <source>
        <dbReference type="EMBL" id="CAH9106092.1"/>
    </source>
</evidence>
<dbReference type="PROSITE" id="PS50848">
    <property type="entry name" value="START"/>
    <property type="match status" value="1"/>
</dbReference>
<dbReference type="Pfam" id="PF25797">
    <property type="entry name" value="PDF2_C"/>
    <property type="match status" value="1"/>
</dbReference>
<organism evidence="8 9">
    <name type="scientific">Cuscuta europaea</name>
    <name type="common">European dodder</name>
    <dbReference type="NCBI Taxonomy" id="41803"/>
    <lineage>
        <taxon>Eukaryota</taxon>
        <taxon>Viridiplantae</taxon>
        <taxon>Streptophyta</taxon>
        <taxon>Embryophyta</taxon>
        <taxon>Tracheophyta</taxon>
        <taxon>Spermatophyta</taxon>
        <taxon>Magnoliopsida</taxon>
        <taxon>eudicotyledons</taxon>
        <taxon>Gunneridae</taxon>
        <taxon>Pentapetalae</taxon>
        <taxon>asterids</taxon>
        <taxon>lamiids</taxon>
        <taxon>Solanales</taxon>
        <taxon>Convolvulaceae</taxon>
        <taxon>Cuscuteae</taxon>
        <taxon>Cuscuta</taxon>
        <taxon>Cuscuta subgen. Cuscuta</taxon>
    </lineage>
</organism>
<dbReference type="GO" id="GO:0008289">
    <property type="term" value="F:lipid binding"/>
    <property type="evidence" value="ECO:0007669"/>
    <property type="project" value="InterPro"/>
</dbReference>
<evidence type="ECO:0000256" key="1">
    <source>
        <dbReference type="ARBA" id="ARBA00023015"/>
    </source>
</evidence>
<dbReference type="Gene3D" id="3.30.530.20">
    <property type="match status" value="1"/>
</dbReference>